<proteinExistence type="predicted"/>
<feature type="transmembrane region" description="Helical" evidence="1">
    <location>
        <begin position="371"/>
        <end position="389"/>
    </location>
</feature>
<name>A0A2T3KUG8_PHOLD</name>
<dbReference type="InterPro" id="IPR010266">
    <property type="entry name" value="NnrS"/>
</dbReference>
<evidence type="ECO:0000313" key="2">
    <source>
        <dbReference type="EMBL" id="PSV10430.1"/>
    </source>
</evidence>
<feature type="transmembrane region" description="Helical" evidence="1">
    <location>
        <begin position="174"/>
        <end position="194"/>
    </location>
</feature>
<feature type="transmembrane region" description="Helical" evidence="1">
    <location>
        <begin position="340"/>
        <end position="359"/>
    </location>
</feature>
<keyword evidence="1" id="KW-0472">Membrane</keyword>
<feature type="transmembrane region" description="Helical" evidence="1">
    <location>
        <begin position="215"/>
        <end position="233"/>
    </location>
</feature>
<evidence type="ECO:0000313" key="3">
    <source>
        <dbReference type="Proteomes" id="UP000240530"/>
    </source>
</evidence>
<dbReference type="EMBL" id="PYNS01000012">
    <property type="protein sequence ID" value="PSV10430.1"/>
    <property type="molecule type" value="Genomic_DNA"/>
</dbReference>
<protein>
    <submittedName>
        <fullName evidence="2">NnrS family protein</fullName>
    </submittedName>
</protein>
<feature type="transmembrane region" description="Helical" evidence="1">
    <location>
        <begin position="64"/>
        <end position="81"/>
    </location>
</feature>
<dbReference type="AlphaFoldDB" id="A0A2T3KUG8"/>
<feature type="transmembrane region" description="Helical" evidence="1">
    <location>
        <begin position="297"/>
        <end position="320"/>
    </location>
</feature>
<keyword evidence="1" id="KW-0812">Transmembrane</keyword>
<keyword evidence="1" id="KW-1133">Transmembrane helix</keyword>
<reference evidence="2 3" key="1">
    <citation type="submission" date="2018-03" db="EMBL/GenBank/DDBJ databases">
        <title>Whole genome sequencing of Histamine producing bacteria.</title>
        <authorList>
            <person name="Butler K."/>
        </authorList>
    </citation>
    <scope>NUCLEOTIDE SEQUENCE [LARGE SCALE GENOMIC DNA]</scope>
    <source>
        <strain evidence="2 3">Res.4.1</strain>
    </source>
</reference>
<feature type="transmembrane region" description="Helical" evidence="1">
    <location>
        <begin position="271"/>
        <end position="291"/>
    </location>
</feature>
<organism evidence="2 3">
    <name type="scientific">Photobacterium leiognathi subsp. mandapamensis</name>
    <name type="common">Photobacterium mandapamensis</name>
    <dbReference type="NCBI Taxonomy" id="48408"/>
    <lineage>
        <taxon>Bacteria</taxon>
        <taxon>Pseudomonadati</taxon>
        <taxon>Pseudomonadota</taxon>
        <taxon>Gammaproteobacteria</taxon>
        <taxon>Vibrionales</taxon>
        <taxon>Vibrionaceae</taxon>
        <taxon>Photobacterium</taxon>
    </lineage>
</organism>
<feature type="transmembrane region" description="Helical" evidence="1">
    <location>
        <begin position="239"/>
        <end position="259"/>
    </location>
</feature>
<feature type="transmembrane region" description="Helical" evidence="1">
    <location>
        <begin position="93"/>
        <end position="111"/>
    </location>
</feature>
<comment type="caution">
    <text evidence="2">The sequence shown here is derived from an EMBL/GenBank/DDBJ whole genome shotgun (WGS) entry which is preliminary data.</text>
</comment>
<gene>
    <name evidence="2" type="ORF">C0W93_11950</name>
</gene>
<dbReference type="Proteomes" id="UP000240530">
    <property type="component" value="Unassembled WGS sequence"/>
</dbReference>
<sequence length="399" mass="44159">MQIVDKSKEDKIPAILRLGFRPFFLGASTFSVLAMVTWALFWSGQSQFSSLMYSNPIWWHSHEMLFGFSGAIIVGFLLTAVQNWTGQTGIKGTKLLVLFALWLCARLGLMFGSVSSIWLFVDTAWIFLAMYYLAVPIIKVKQYRNLFFVPVLSLFSMMNVKFHLVALGALHSSISALTLPIVVVVTLITLVVGGRVIPFFTWRGTQTEQITRVKVIEFAALIPVWLLLLATLMPSSLIPAKWVGVLAIITAMTNLIRFSRWRSFSTLTNPLLWTLHLSYLSLIVGLLVLGLSEFSSVVNASIAIHILAIGGIGGMILSMISRVSLGHTGRTLKVNMIMQVAFVALFASLLVRTVLVYAAPSFTMDSYVLSASLWALAFTIFAIVYFPILTKPRVDGHPG</sequence>
<feature type="transmembrane region" description="Helical" evidence="1">
    <location>
        <begin position="20"/>
        <end position="44"/>
    </location>
</feature>
<evidence type="ECO:0000256" key="1">
    <source>
        <dbReference type="SAM" id="Phobius"/>
    </source>
</evidence>
<dbReference type="Pfam" id="PF05940">
    <property type="entry name" value="NnrS"/>
    <property type="match status" value="1"/>
</dbReference>
<feature type="transmembrane region" description="Helical" evidence="1">
    <location>
        <begin position="117"/>
        <end position="134"/>
    </location>
</feature>
<feature type="transmembrane region" description="Helical" evidence="1">
    <location>
        <begin position="146"/>
        <end position="168"/>
    </location>
</feature>
<accession>A0A2T3KUG8</accession>